<name>A0ABP8LNL1_9MICO</name>
<dbReference type="Proteomes" id="UP001500622">
    <property type="component" value="Unassembled WGS sequence"/>
</dbReference>
<keyword evidence="2" id="KW-1185">Reference proteome</keyword>
<dbReference type="InterPro" id="IPR017853">
    <property type="entry name" value="GH"/>
</dbReference>
<evidence type="ECO:0000313" key="2">
    <source>
        <dbReference type="Proteomes" id="UP001500622"/>
    </source>
</evidence>
<protein>
    <recommendedName>
        <fullName evidence="3">Glycosidase</fullName>
    </recommendedName>
</protein>
<comment type="caution">
    <text evidence="1">The sequence shown here is derived from an EMBL/GenBank/DDBJ whole genome shotgun (WGS) entry which is preliminary data.</text>
</comment>
<dbReference type="Gene3D" id="3.20.20.80">
    <property type="entry name" value="Glycosidases"/>
    <property type="match status" value="1"/>
</dbReference>
<organism evidence="1 2">
    <name type="scientific">Georgenia halophila</name>
    <dbReference type="NCBI Taxonomy" id="620889"/>
    <lineage>
        <taxon>Bacteria</taxon>
        <taxon>Bacillati</taxon>
        <taxon>Actinomycetota</taxon>
        <taxon>Actinomycetes</taxon>
        <taxon>Micrococcales</taxon>
        <taxon>Bogoriellaceae</taxon>
        <taxon>Georgenia</taxon>
    </lineage>
</organism>
<evidence type="ECO:0000313" key="1">
    <source>
        <dbReference type="EMBL" id="GAA4432766.1"/>
    </source>
</evidence>
<accession>A0ABP8LNL1</accession>
<dbReference type="EMBL" id="BAABGN010000013">
    <property type="protein sequence ID" value="GAA4432766.1"/>
    <property type="molecule type" value="Genomic_DNA"/>
</dbReference>
<sequence length="323" mass="34588">MSAEISHVARLGATAVEIRVPEADPDEPGVSETVDKLIHRVHQRSLRFIVSLAGLPGDVALERGRSWLDRGVDGLDLGVLDGDAPIDDVRALHALAAEREVVLTAAASAARPEALAEHLHEHWLHVTRDDRLGIAAWDAAELRASISDAYLQRAAVGAPAGWMLTELGADPWGLGADAASRRRRRAATLIMLALPGTVYLHQGEAVGVTPRPDDPAGSIGEVAEVAAEQRGTPGSPFEQYRDALRLRSELRLGTGPLAWIDDAPSPDTLALLTRDLMVLANLGQESVVVPSDREVLHASDELPPPHDDRLLLPPDTTVWLAMG</sequence>
<reference evidence="2" key="1">
    <citation type="journal article" date="2019" name="Int. J. Syst. Evol. Microbiol.">
        <title>The Global Catalogue of Microorganisms (GCM) 10K type strain sequencing project: providing services to taxonomists for standard genome sequencing and annotation.</title>
        <authorList>
            <consortium name="The Broad Institute Genomics Platform"/>
            <consortium name="The Broad Institute Genome Sequencing Center for Infectious Disease"/>
            <person name="Wu L."/>
            <person name="Ma J."/>
        </authorList>
    </citation>
    <scope>NUCLEOTIDE SEQUENCE [LARGE SCALE GENOMIC DNA]</scope>
    <source>
        <strain evidence="2">JCM 17810</strain>
    </source>
</reference>
<proteinExistence type="predicted"/>
<evidence type="ECO:0008006" key="3">
    <source>
        <dbReference type="Google" id="ProtNLM"/>
    </source>
</evidence>
<dbReference type="SUPFAM" id="SSF51445">
    <property type="entry name" value="(Trans)glycosidases"/>
    <property type="match status" value="1"/>
</dbReference>
<gene>
    <name evidence="1" type="ORF">GCM10023169_38890</name>
</gene>